<dbReference type="GO" id="GO:0016020">
    <property type="term" value="C:membrane"/>
    <property type="evidence" value="ECO:0007669"/>
    <property type="project" value="InterPro"/>
</dbReference>
<keyword evidence="5" id="KW-0175">Coiled coil</keyword>
<feature type="transmembrane region" description="Helical" evidence="6">
    <location>
        <begin position="7"/>
        <end position="27"/>
    </location>
</feature>
<evidence type="ECO:0000256" key="5">
    <source>
        <dbReference type="SAM" id="Coils"/>
    </source>
</evidence>
<evidence type="ECO:0000256" key="6">
    <source>
        <dbReference type="SAM" id="Phobius"/>
    </source>
</evidence>
<dbReference type="NCBIfam" id="TIGR01730">
    <property type="entry name" value="RND_mfp"/>
    <property type="match status" value="1"/>
</dbReference>
<protein>
    <submittedName>
        <fullName evidence="9">RND family efflux transporter MFP subunit</fullName>
    </submittedName>
</protein>
<dbReference type="InterPro" id="IPR058634">
    <property type="entry name" value="AaeA-lik-b-barrel"/>
</dbReference>
<comment type="caution">
    <text evidence="9">The sequence shown here is derived from an EMBL/GenBank/DDBJ whole genome shotgun (WGS) entry which is preliminary data.</text>
</comment>
<evidence type="ECO:0000259" key="7">
    <source>
        <dbReference type="Pfam" id="PF25917"/>
    </source>
</evidence>
<feature type="coiled-coil region" evidence="5">
    <location>
        <begin position="85"/>
        <end position="156"/>
    </location>
</feature>
<dbReference type="Gene3D" id="2.40.50.100">
    <property type="match status" value="1"/>
</dbReference>
<dbReference type="Proteomes" id="UP000254925">
    <property type="component" value="Unassembled WGS sequence"/>
</dbReference>
<feature type="domain" description="Multidrug resistance protein MdtA-like barrel-sandwich hybrid" evidence="7">
    <location>
        <begin position="45"/>
        <end position="184"/>
    </location>
</feature>
<dbReference type="GO" id="GO:0022857">
    <property type="term" value="F:transmembrane transporter activity"/>
    <property type="evidence" value="ECO:0007669"/>
    <property type="project" value="InterPro"/>
</dbReference>
<accession>A0A370HM43</accession>
<dbReference type="OrthoDB" id="9811754at2"/>
<dbReference type="Gene3D" id="2.40.30.170">
    <property type="match status" value="1"/>
</dbReference>
<evidence type="ECO:0000259" key="8">
    <source>
        <dbReference type="Pfam" id="PF25963"/>
    </source>
</evidence>
<dbReference type="AlphaFoldDB" id="A0A370HM43"/>
<sequence>MAVSRTVKFVVTTFVVAGAAAAAWFAWQDYTRNPWTRDGRVHADIIEIAPDVSGAVAQVRVKDNQAVKKGDVLFTIDPERYRFALSQAEANVQGREQELEQRRRELERRTRLSTAAITVEAREQAETAVATAAAEYDQALAALNTARLNLDRTELRSPVNGFVTNLQVNAGDYATAGRALLAIVNSDSFHVAGYFEETKIRNIREGDRATVRLMGFPDEIPGHVESIARAIADRETAQTSDGLIANVNPTFSWVRLAQRVPVRIALDRVPDDIRLSAGMTATVIVTPNGGGQNRP</sequence>
<comment type="similarity">
    <text evidence="1">Belongs to the membrane fusion protein (MFP) (TC 8.A.1) family.</text>
</comment>
<evidence type="ECO:0000313" key="10">
    <source>
        <dbReference type="Proteomes" id="UP000254925"/>
    </source>
</evidence>
<keyword evidence="2 6" id="KW-0812">Transmembrane</keyword>
<reference evidence="9 10" key="1">
    <citation type="submission" date="2018-07" db="EMBL/GenBank/DDBJ databases">
        <title>Genomic Encyclopedia of Type Strains, Phase IV (KMG-IV): sequencing the most valuable type-strain genomes for metagenomic binning, comparative biology and taxonomic classification.</title>
        <authorList>
            <person name="Goeker M."/>
        </authorList>
    </citation>
    <scope>NUCLEOTIDE SEQUENCE [LARGE SCALE GENOMIC DNA]</scope>
    <source>
        <strain evidence="9 10">DSM 14364</strain>
    </source>
</reference>
<evidence type="ECO:0000256" key="1">
    <source>
        <dbReference type="ARBA" id="ARBA00009477"/>
    </source>
</evidence>
<keyword evidence="3 6" id="KW-1133">Transmembrane helix</keyword>
<dbReference type="InterPro" id="IPR058625">
    <property type="entry name" value="MdtA-like_BSH"/>
</dbReference>
<dbReference type="PANTHER" id="PTHR30367">
    <property type="entry name" value="P-HYDROXYBENZOIC ACID EFFLUX PUMP SUBUNIT AAEA-RELATED"/>
    <property type="match status" value="1"/>
</dbReference>
<evidence type="ECO:0000256" key="4">
    <source>
        <dbReference type="ARBA" id="ARBA00023136"/>
    </source>
</evidence>
<dbReference type="SUPFAM" id="SSF111369">
    <property type="entry name" value="HlyD-like secretion proteins"/>
    <property type="match status" value="1"/>
</dbReference>
<proteinExistence type="inferred from homology"/>
<organism evidence="9 10">
    <name type="scientific">Microvirga subterranea</name>
    <dbReference type="NCBI Taxonomy" id="186651"/>
    <lineage>
        <taxon>Bacteria</taxon>
        <taxon>Pseudomonadati</taxon>
        <taxon>Pseudomonadota</taxon>
        <taxon>Alphaproteobacteria</taxon>
        <taxon>Hyphomicrobiales</taxon>
        <taxon>Methylobacteriaceae</taxon>
        <taxon>Microvirga</taxon>
    </lineage>
</organism>
<keyword evidence="10" id="KW-1185">Reference proteome</keyword>
<dbReference type="RefSeq" id="WP_114770023.1">
    <property type="nucleotide sequence ID" value="NZ_QQBB01000004.1"/>
</dbReference>
<dbReference type="EMBL" id="QQBB01000004">
    <property type="protein sequence ID" value="RDI59111.1"/>
    <property type="molecule type" value="Genomic_DNA"/>
</dbReference>
<dbReference type="InterPro" id="IPR006143">
    <property type="entry name" value="RND_pump_MFP"/>
</dbReference>
<keyword evidence="4 6" id="KW-0472">Membrane</keyword>
<gene>
    <name evidence="9" type="ORF">DES45_10422</name>
</gene>
<dbReference type="InterPro" id="IPR050393">
    <property type="entry name" value="MFP_Efflux_Pump"/>
</dbReference>
<evidence type="ECO:0000256" key="3">
    <source>
        <dbReference type="ARBA" id="ARBA00022989"/>
    </source>
</evidence>
<dbReference type="Pfam" id="PF25963">
    <property type="entry name" value="Beta-barrel_AAEA"/>
    <property type="match status" value="1"/>
</dbReference>
<evidence type="ECO:0000313" key="9">
    <source>
        <dbReference type="EMBL" id="RDI59111.1"/>
    </source>
</evidence>
<name>A0A370HM43_9HYPH</name>
<dbReference type="PANTHER" id="PTHR30367:SF12">
    <property type="entry name" value="P-HYDROXYBENZOIC ACID EFFLUX PUMP SUBUNIT AAEA"/>
    <property type="match status" value="1"/>
</dbReference>
<feature type="domain" description="p-hydroxybenzoic acid efflux pump subunit AaeA-like beta-barrel" evidence="8">
    <location>
        <begin position="188"/>
        <end position="286"/>
    </location>
</feature>
<evidence type="ECO:0000256" key="2">
    <source>
        <dbReference type="ARBA" id="ARBA00022692"/>
    </source>
</evidence>
<dbReference type="Pfam" id="PF25917">
    <property type="entry name" value="BSH_RND"/>
    <property type="match status" value="1"/>
</dbReference>